<feature type="non-terminal residue" evidence="1">
    <location>
        <position position="1"/>
    </location>
</feature>
<accession>A0A835ZLR9</accession>
<sequence length="152" mass="16594">RRRLAAGRGGAGPGAWSLVGGAIVQRLRLHAPAQLREMTRRPSSICLNGIEDLGGGNVRLLLLLWRPQSSVSALLSSVAPLFTSFSSFSSPLTSHYQLISSSPLRGLCFYGCPFHLGLYPRPFSIFDICVSLSFMTFFLILSPHPTPFLFTI</sequence>
<name>A0A835ZLR9_SHEEP</name>
<reference evidence="1 2" key="1">
    <citation type="submission" date="2020-12" db="EMBL/GenBank/DDBJ databases">
        <title>De novo assembly of Tibetan sheep genome.</title>
        <authorList>
            <person name="Li X."/>
        </authorList>
    </citation>
    <scope>NUCLEOTIDE SEQUENCE [LARGE SCALE GENOMIC DNA]</scope>
    <source>
        <tissue evidence="1">Heart</tissue>
    </source>
</reference>
<dbReference type="EMBL" id="JAEMGP010000023">
    <property type="protein sequence ID" value="KAG5195793.1"/>
    <property type="molecule type" value="Genomic_DNA"/>
</dbReference>
<evidence type="ECO:0000313" key="2">
    <source>
        <dbReference type="Proteomes" id="UP000664991"/>
    </source>
</evidence>
<dbReference type="Proteomes" id="UP000664991">
    <property type="component" value="Unassembled WGS sequence"/>
</dbReference>
<gene>
    <name evidence="1" type="ORF">JEQ12_012088</name>
</gene>
<dbReference type="AlphaFoldDB" id="A0A835ZLR9"/>
<organism evidence="1 2">
    <name type="scientific">Ovis aries</name>
    <name type="common">Sheep</name>
    <dbReference type="NCBI Taxonomy" id="9940"/>
    <lineage>
        <taxon>Eukaryota</taxon>
        <taxon>Metazoa</taxon>
        <taxon>Chordata</taxon>
        <taxon>Craniata</taxon>
        <taxon>Vertebrata</taxon>
        <taxon>Euteleostomi</taxon>
        <taxon>Mammalia</taxon>
        <taxon>Eutheria</taxon>
        <taxon>Laurasiatheria</taxon>
        <taxon>Artiodactyla</taxon>
        <taxon>Ruminantia</taxon>
        <taxon>Pecora</taxon>
        <taxon>Bovidae</taxon>
        <taxon>Caprinae</taxon>
        <taxon>Ovis</taxon>
    </lineage>
</organism>
<comment type="caution">
    <text evidence="1">The sequence shown here is derived from an EMBL/GenBank/DDBJ whole genome shotgun (WGS) entry which is preliminary data.</text>
</comment>
<evidence type="ECO:0000313" key="1">
    <source>
        <dbReference type="EMBL" id="KAG5195793.1"/>
    </source>
</evidence>
<proteinExistence type="predicted"/>
<protein>
    <submittedName>
        <fullName evidence="1">Uncharacterized protein</fullName>
    </submittedName>
</protein>